<reference evidence="13 14" key="1">
    <citation type="journal article" date="2015" name="Genome Announc.">
        <title>Draft Genome Sequence of Filamentous Marine Cyanobacterium Lyngbya confervoides Strain BDU141951.</title>
        <authorList>
            <person name="Chandrababunaidu M.M."/>
            <person name="Sen D."/>
            <person name="Tripathy S."/>
        </authorList>
    </citation>
    <scope>NUCLEOTIDE SEQUENCE [LARGE SCALE GENOMIC DNA]</scope>
    <source>
        <strain evidence="13 14">BDU141951</strain>
    </source>
</reference>
<dbReference type="InterPro" id="IPR002644">
    <property type="entry name" value="PSII_PsbZ"/>
</dbReference>
<evidence type="ECO:0000256" key="5">
    <source>
        <dbReference type="ARBA" id="ARBA00022692"/>
    </source>
</evidence>
<organism evidence="13 14">
    <name type="scientific">Lyngbya confervoides BDU141951</name>
    <dbReference type="NCBI Taxonomy" id="1574623"/>
    <lineage>
        <taxon>Bacteria</taxon>
        <taxon>Bacillati</taxon>
        <taxon>Cyanobacteriota</taxon>
        <taxon>Cyanophyceae</taxon>
        <taxon>Oscillatoriophycideae</taxon>
        <taxon>Oscillatoriales</taxon>
        <taxon>Microcoleaceae</taxon>
        <taxon>Lyngbya</taxon>
    </lineage>
</organism>
<dbReference type="NCBIfam" id="TIGR03043">
    <property type="entry name" value="PS_II_psbZ"/>
    <property type="match status" value="1"/>
</dbReference>
<gene>
    <name evidence="10 13" type="primary">psbZ</name>
    <name evidence="13" type="ORF">QQ91_0005025</name>
</gene>
<dbReference type="GO" id="GO:0031676">
    <property type="term" value="C:plasma membrane-derived thylakoid membrane"/>
    <property type="evidence" value="ECO:0007669"/>
    <property type="project" value="UniProtKB-SubCell"/>
</dbReference>
<evidence type="ECO:0000256" key="1">
    <source>
        <dbReference type="ARBA" id="ARBA00004141"/>
    </source>
</evidence>
<evidence type="ECO:0000256" key="6">
    <source>
        <dbReference type="ARBA" id="ARBA00022989"/>
    </source>
</evidence>
<proteinExistence type="inferred from homology"/>
<keyword evidence="5 10" id="KW-0812">Transmembrane</keyword>
<evidence type="ECO:0000256" key="2">
    <source>
        <dbReference type="ARBA" id="ARBA00008367"/>
    </source>
</evidence>
<evidence type="ECO:0000256" key="12">
    <source>
        <dbReference type="SAM" id="Phobius"/>
    </source>
</evidence>
<name>A0ABD4T0R6_9CYAN</name>
<comment type="function">
    <text evidence="11">Controls the interaction of photosystem II (PSII) cores with the light-harvesting antenna, regulates electron flow through the 2 photosystem reaction centers. PSII is a light-driven water plastoquinone oxidoreductase, using light energy to abstract electrons from H(2)O, generating a proton gradient subsequently used for ATP formation.</text>
</comment>
<keyword evidence="6 10" id="KW-1133">Transmembrane helix</keyword>
<feature type="transmembrane region" description="Helical" evidence="12">
    <location>
        <begin position="38"/>
        <end position="61"/>
    </location>
</feature>
<dbReference type="GO" id="GO:0009523">
    <property type="term" value="C:photosystem II"/>
    <property type="evidence" value="ECO:0007669"/>
    <property type="project" value="UniProtKB-KW"/>
</dbReference>
<evidence type="ECO:0000256" key="7">
    <source>
        <dbReference type="ARBA" id="ARBA00023078"/>
    </source>
</evidence>
<dbReference type="EMBL" id="JTHE03000034">
    <property type="protein sequence ID" value="MCM1982190.1"/>
    <property type="molecule type" value="Genomic_DNA"/>
</dbReference>
<comment type="function">
    <text evidence="10">May control the interaction of photosystem II (PSII) cores with the light-harvesting antenna, regulates electron flow through the 2 photosystem reaction centers. PSII is a light-driven water plastoquinone oxidoreductase, using light energy to abstract electrons from H(2)O, generating a proton gradient subsequently used for ATP formation.</text>
</comment>
<evidence type="ECO:0000256" key="9">
    <source>
        <dbReference type="ARBA" id="ARBA00023276"/>
    </source>
</evidence>
<evidence type="ECO:0000256" key="4">
    <source>
        <dbReference type="ARBA" id="ARBA00022531"/>
    </source>
</evidence>
<evidence type="ECO:0000256" key="3">
    <source>
        <dbReference type="ARBA" id="ARBA00022469"/>
    </source>
</evidence>
<evidence type="ECO:0000256" key="10">
    <source>
        <dbReference type="HAMAP-Rule" id="MF_00644"/>
    </source>
</evidence>
<comment type="caution">
    <text evidence="13">The sequence shown here is derived from an EMBL/GenBank/DDBJ whole genome shotgun (WGS) entry which is preliminary data.</text>
</comment>
<keyword evidence="4 10" id="KW-0602">Photosynthesis</keyword>
<dbReference type="InterPro" id="IPR036512">
    <property type="entry name" value="PSII_PsbZ_sf"/>
</dbReference>
<dbReference type="Gene3D" id="1.10.287.740">
    <property type="entry name" value="Photosystem II PsbZ, reaction centre"/>
    <property type="match status" value="1"/>
</dbReference>
<keyword evidence="8 10" id="KW-0472">Membrane</keyword>
<keyword evidence="7 10" id="KW-0793">Thylakoid</keyword>
<comment type="subunit">
    <text evidence="10">PSII is composed of 1 copy each of membrane proteins PsbA, PsbB, PsbC, PsbD, PsbE, PsbF, PsbH, PsbI, PsbJ, PsbK, PsbL, PsbM, PsbT, PsbX, PsbY, PsbZ, Psb30/Ycf12, peripheral proteins PsbO, CyanoQ (PsbQ), PsbU, PsbV and a large number of cofactors. It forms dimeric complexes.</text>
</comment>
<keyword evidence="14" id="KW-1185">Reference proteome</keyword>
<dbReference type="RefSeq" id="WP_166280692.1">
    <property type="nucleotide sequence ID" value="NZ_JTHE03000034.1"/>
</dbReference>
<keyword evidence="3 10" id="KW-0674">Reaction center</keyword>
<evidence type="ECO:0000256" key="8">
    <source>
        <dbReference type="ARBA" id="ARBA00023136"/>
    </source>
</evidence>
<accession>A0ABD4T0R6</accession>
<keyword evidence="9 10" id="KW-0604">Photosystem II</keyword>
<dbReference type="SUPFAM" id="SSF161055">
    <property type="entry name" value="PsbZ-like"/>
    <property type="match status" value="1"/>
</dbReference>
<evidence type="ECO:0000313" key="13">
    <source>
        <dbReference type="EMBL" id="MCM1982190.1"/>
    </source>
</evidence>
<dbReference type="AlphaFoldDB" id="A0ABD4T0R6"/>
<evidence type="ECO:0000313" key="14">
    <source>
        <dbReference type="Proteomes" id="UP000031561"/>
    </source>
</evidence>
<dbReference type="HAMAP" id="MF_00644">
    <property type="entry name" value="PSII_PsbZ"/>
    <property type="match status" value="1"/>
</dbReference>
<comment type="similarity">
    <text evidence="2 10 11">Belongs to the PsbZ family.</text>
</comment>
<dbReference type="Proteomes" id="UP000031561">
    <property type="component" value="Unassembled WGS sequence"/>
</dbReference>
<dbReference type="Pfam" id="PF01737">
    <property type="entry name" value="Ycf9"/>
    <property type="match status" value="1"/>
</dbReference>
<protein>
    <recommendedName>
        <fullName evidence="10 11">Photosystem II reaction center protein Z</fullName>
        <shortName evidence="10">PSII-Z</shortName>
    </recommendedName>
</protein>
<dbReference type="PANTHER" id="PTHR34971">
    <property type="entry name" value="PHOTOSYSTEM II REACTION CENTER PROTEIN Z"/>
    <property type="match status" value="1"/>
</dbReference>
<dbReference type="PANTHER" id="PTHR34971:SF2">
    <property type="entry name" value="PHOTOSYSTEM II REACTION CENTER PROTEIN Z"/>
    <property type="match status" value="1"/>
</dbReference>
<sequence>MVFIFDLALLALVLLSFVMAVGVPVAYASGQDWDRSRQLIWVGSIAWIGLVLAVAFLNSFVV</sequence>
<comment type="subcellular location">
    <subcellularLocation>
        <location evidence="10">Cellular thylakoid membrane</location>
        <topology evidence="10">Multi-pass membrane protein</topology>
    </subcellularLocation>
    <subcellularLocation>
        <location evidence="1">Membrane</location>
        <topology evidence="1">Multi-pass membrane protein</topology>
    </subcellularLocation>
</comment>
<dbReference type="GO" id="GO:0015979">
    <property type="term" value="P:photosynthesis"/>
    <property type="evidence" value="ECO:0007669"/>
    <property type="project" value="UniProtKB-UniRule"/>
</dbReference>
<evidence type="ECO:0000256" key="11">
    <source>
        <dbReference type="RuleBase" id="RU003472"/>
    </source>
</evidence>